<accession>T0I3U5</accession>
<evidence type="ECO:0000313" key="2">
    <source>
        <dbReference type="Proteomes" id="UP000015524"/>
    </source>
</evidence>
<dbReference type="AlphaFoldDB" id="T0I3U5"/>
<proteinExistence type="predicted"/>
<reference evidence="1 2" key="1">
    <citation type="journal article" date="2013" name="Genome Announc.">
        <title>Draft Genome Sequence of a Hexachlorocyclohexane-Degrading Bacterium, Sphingobium baderi Strain LL03T.</title>
        <authorList>
            <person name="Kaur J."/>
            <person name="Verma H."/>
            <person name="Tripathi C."/>
            <person name="Khurana J.P."/>
            <person name="Lal R."/>
        </authorList>
    </citation>
    <scope>NUCLEOTIDE SEQUENCE [LARGE SCALE GENOMIC DNA]</scope>
    <source>
        <strain evidence="1 2">LL03</strain>
    </source>
</reference>
<keyword evidence="2" id="KW-1185">Reference proteome</keyword>
<gene>
    <name evidence="1" type="ORF">L485_04415</name>
</gene>
<organism evidence="1 2">
    <name type="scientific">Sphingobium baderi LL03</name>
    <dbReference type="NCBI Taxonomy" id="1114964"/>
    <lineage>
        <taxon>Bacteria</taxon>
        <taxon>Pseudomonadati</taxon>
        <taxon>Pseudomonadota</taxon>
        <taxon>Alphaproteobacteria</taxon>
        <taxon>Sphingomonadales</taxon>
        <taxon>Sphingomonadaceae</taxon>
        <taxon>Sphingobium</taxon>
    </lineage>
</organism>
<sequence>MADVALETERLILRAWRDADAAPFQAICTDPLSEGNPFAPMSPTA</sequence>
<comment type="caution">
    <text evidence="1">The sequence shown here is derived from an EMBL/GenBank/DDBJ whole genome shotgun (WGS) entry which is preliminary data.</text>
</comment>
<evidence type="ECO:0000313" key="1">
    <source>
        <dbReference type="EMBL" id="EQB04299.1"/>
    </source>
</evidence>
<protein>
    <submittedName>
        <fullName evidence="1">Uncharacterized protein</fullName>
    </submittedName>
</protein>
<dbReference type="Gene3D" id="3.40.630.30">
    <property type="match status" value="1"/>
</dbReference>
<dbReference type="RefSeq" id="WP_021243836.1">
    <property type="nucleotide sequence ID" value="NZ_ATIB01000035.1"/>
</dbReference>
<dbReference type="Proteomes" id="UP000015524">
    <property type="component" value="Unassembled WGS sequence"/>
</dbReference>
<dbReference type="PATRIC" id="fig|1114964.3.peg.845"/>
<name>T0I3U5_9SPHN</name>
<dbReference type="EMBL" id="ATIB01000035">
    <property type="protein sequence ID" value="EQB04299.1"/>
    <property type="molecule type" value="Genomic_DNA"/>
</dbReference>